<dbReference type="InterPro" id="IPR056822">
    <property type="entry name" value="TEN_NHL"/>
</dbReference>
<dbReference type="Pfam" id="PF25021">
    <property type="entry name" value="TEN_NHL"/>
    <property type="match status" value="2"/>
</dbReference>
<sequence>MTLKGYDMDTSELGGWNLDIHHRYNFHEGVLQKGDGTTIYFKQQPRVISTLMGTGHQRPLLCPECNGMAKEARLLAPLHSLPDLMAVTTDMSTHYHITLSPTDGHLYISDPERHQILRINSLDKVEDPESNYDVVVGSGDRCLPRDRDNCGDGKPALEARLAYPKGA</sequence>
<feature type="domain" description="Teneurin NHL" evidence="4">
    <location>
        <begin position="84"/>
        <end position="166"/>
    </location>
</feature>
<dbReference type="EMBL" id="BPLR01017263">
    <property type="protein sequence ID" value="GIY89801.1"/>
    <property type="molecule type" value="Genomic_DNA"/>
</dbReference>
<comment type="caution">
    <text evidence="5">The sequence shown here is derived from an EMBL/GenBank/DDBJ whole genome shotgun (WGS) entry which is preliminary data.</text>
</comment>
<keyword evidence="1" id="KW-0245">EGF-like domain</keyword>
<organism evidence="5 6">
    <name type="scientific">Caerostris extrusa</name>
    <name type="common">Bark spider</name>
    <name type="synonym">Caerostris bankana</name>
    <dbReference type="NCBI Taxonomy" id="172846"/>
    <lineage>
        <taxon>Eukaryota</taxon>
        <taxon>Metazoa</taxon>
        <taxon>Ecdysozoa</taxon>
        <taxon>Arthropoda</taxon>
        <taxon>Chelicerata</taxon>
        <taxon>Arachnida</taxon>
        <taxon>Araneae</taxon>
        <taxon>Araneomorphae</taxon>
        <taxon>Entelegynae</taxon>
        <taxon>Araneoidea</taxon>
        <taxon>Araneidae</taxon>
        <taxon>Caerostris</taxon>
    </lineage>
</organism>
<dbReference type="PANTHER" id="PTHR11219:SF69">
    <property type="entry name" value="TENEURIN-A"/>
    <property type="match status" value="1"/>
</dbReference>
<evidence type="ECO:0000313" key="6">
    <source>
        <dbReference type="Proteomes" id="UP001054945"/>
    </source>
</evidence>
<dbReference type="InterPro" id="IPR051216">
    <property type="entry name" value="Teneurin"/>
</dbReference>
<dbReference type="AlphaFoldDB" id="A0AAV4X4K2"/>
<evidence type="ECO:0000313" key="5">
    <source>
        <dbReference type="EMBL" id="GIY89801.1"/>
    </source>
</evidence>
<evidence type="ECO:0000259" key="4">
    <source>
        <dbReference type="Pfam" id="PF25021"/>
    </source>
</evidence>
<evidence type="ECO:0000256" key="1">
    <source>
        <dbReference type="ARBA" id="ARBA00022536"/>
    </source>
</evidence>
<dbReference type="Proteomes" id="UP001054945">
    <property type="component" value="Unassembled WGS sequence"/>
</dbReference>
<keyword evidence="3" id="KW-1015">Disulfide bond</keyword>
<dbReference type="PANTHER" id="PTHR11219">
    <property type="entry name" value="TENEURIN AND N-ACETYLGLUCOSAMINE-1-PHOSPHODIESTER ALPHA-N-ACETYLGLUCOSAMINIDASE"/>
    <property type="match status" value="1"/>
</dbReference>
<protein>
    <submittedName>
        <fullName evidence="5">Teneurin-a</fullName>
    </submittedName>
</protein>
<evidence type="ECO:0000256" key="2">
    <source>
        <dbReference type="ARBA" id="ARBA00022737"/>
    </source>
</evidence>
<name>A0AAV4X4K2_CAEEX</name>
<gene>
    <name evidence="5" type="primary">Ten-a</name>
    <name evidence="5" type="ORF">CEXT_429601</name>
</gene>
<reference evidence="5 6" key="1">
    <citation type="submission" date="2021-06" db="EMBL/GenBank/DDBJ databases">
        <title>Caerostris extrusa draft genome.</title>
        <authorList>
            <person name="Kono N."/>
            <person name="Arakawa K."/>
        </authorList>
    </citation>
    <scope>NUCLEOTIDE SEQUENCE [LARGE SCALE GENOMIC DNA]</scope>
</reference>
<proteinExistence type="predicted"/>
<evidence type="ECO:0000256" key="3">
    <source>
        <dbReference type="ARBA" id="ARBA00023157"/>
    </source>
</evidence>
<keyword evidence="2" id="KW-0677">Repeat</keyword>
<accession>A0AAV4X4K2</accession>
<feature type="domain" description="Teneurin NHL" evidence="4">
    <location>
        <begin position="45"/>
        <end position="78"/>
    </location>
</feature>
<dbReference type="GO" id="GO:0008045">
    <property type="term" value="P:motor neuron axon guidance"/>
    <property type="evidence" value="ECO:0007669"/>
    <property type="project" value="TreeGrafter"/>
</dbReference>
<keyword evidence="6" id="KW-1185">Reference proteome</keyword>